<proteinExistence type="predicted"/>
<dbReference type="EMBL" id="BDUD01000001">
    <property type="protein sequence ID" value="GBG16740.1"/>
    <property type="molecule type" value="Genomic_DNA"/>
</dbReference>
<comment type="caution">
    <text evidence="2">The sequence shown here is derived from an EMBL/GenBank/DDBJ whole genome shotgun (WGS) entry which is preliminary data.</text>
</comment>
<reference evidence="2 3" key="1">
    <citation type="submission" date="2017-06" db="EMBL/GenBank/DDBJ databases">
        <title>Genome sequencing of cyanobaciteial culture collection at National Institute for Environmental Studies (NIES).</title>
        <authorList>
            <person name="Hirose Y."/>
            <person name="Shimura Y."/>
            <person name="Fujisawa T."/>
            <person name="Nakamura Y."/>
            <person name="Kawachi M."/>
        </authorList>
    </citation>
    <scope>NUCLEOTIDE SEQUENCE [LARGE SCALE GENOMIC DNA]</scope>
    <source>
        <strain evidence="2 3">NIES-4072</strain>
    </source>
</reference>
<accession>A0A2R5FEA9</accession>
<name>A0A2R5FEA9_NOSCO</name>
<evidence type="ECO:0000259" key="1">
    <source>
        <dbReference type="Pfam" id="PF13701"/>
    </source>
</evidence>
<dbReference type="AlphaFoldDB" id="A0A2R5FEA9"/>
<gene>
    <name evidence="2" type="ORF">NIES4072_03860</name>
</gene>
<dbReference type="InterPro" id="IPR047960">
    <property type="entry name" value="Transpos_IS1380"/>
</dbReference>
<dbReference type="InterPro" id="IPR025668">
    <property type="entry name" value="Tnp_DDE_dom"/>
</dbReference>
<feature type="domain" description="Transposase DDE" evidence="1">
    <location>
        <begin position="16"/>
        <end position="328"/>
    </location>
</feature>
<organism evidence="2 3">
    <name type="scientific">Nostoc commune NIES-4072</name>
    <dbReference type="NCBI Taxonomy" id="2005467"/>
    <lineage>
        <taxon>Bacteria</taxon>
        <taxon>Bacillati</taxon>
        <taxon>Cyanobacteriota</taxon>
        <taxon>Cyanophyceae</taxon>
        <taxon>Nostocales</taxon>
        <taxon>Nostocaceae</taxon>
        <taxon>Nostoc</taxon>
    </lineage>
</organism>
<dbReference type="RefSeq" id="WP_244919108.1">
    <property type="nucleotide sequence ID" value="NZ_BDUD01000001.1"/>
</dbReference>
<keyword evidence="3" id="KW-1185">Reference proteome</keyword>
<dbReference type="Pfam" id="PF13701">
    <property type="entry name" value="DDE_Tnp_1_4"/>
    <property type="match status" value="1"/>
</dbReference>
<sequence>MTPNKNHCIPEQFVFGQVESRPVVVNFKGEPVTSDAGLILIAELDRKREITSRLAACFKDYREPNKVLHPVHSLIAQRIYGLIMGYEDINDHETLRHDPIFALTVGKVINSKRESFNLAGKSTLNRLEHCPEEVTSKENSRYHRIEYDSSAIETLLVELFLESYQKPPRQIIVDLDVTDNLVHGLQEETFFNPYYKGYCYAPLYIFCGKQILAAKLRASNLDPAAWGLEELQRVIKIIRLRWNNVKITIRGDSAYSREEIMAWCESQTGIEYVFGLPENNRLIQLSQSIKYRASQEYSRKIEPVVEFFESLFPGAPDWGKSSEERICRHAMAEKHI</sequence>
<evidence type="ECO:0000313" key="2">
    <source>
        <dbReference type="EMBL" id="GBG16740.1"/>
    </source>
</evidence>
<dbReference type="Proteomes" id="UP000245124">
    <property type="component" value="Unassembled WGS sequence"/>
</dbReference>
<protein>
    <submittedName>
        <fullName evidence="2">Transposase</fullName>
    </submittedName>
</protein>
<dbReference type="NCBIfam" id="NF033539">
    <property type="entry name" value="transpos_IS1380"/>
    <property type="match status" value="1"/>
</dbReference>
<evidence type="ECO:0000313" key="3">
    <source>
        <dbReference type="Proteomes" id="UP000245124"/>
    </source>
</evidence>